<accession>A0A1G8WK15</accession>
<proteinExistence type="predicted"/>
<dbReference type="EMBL" id="FNFO01000001">
    <property type="protein sequence ID" value="SDJ77900.1"/>
    <property type="molecule type" value="Genomic_DNA"/>
</dbReference>
<keyword evidence="1" id="KW-0472">Membrane</keyword>
<evidence type="ECO:0000256" key="1">
    <source>
        <dbReference type="SAM" id="Phobius"/>
    </source>
</evidence>
<keyword evidence="1" id="KW-0812">Transmembrane</keyword>
<keyword evidence="3" id="KW-1185">Reference proteome</keyword>
<protein>
    <submittedName>
        <fullName evidence="2">Uncharacterized protein</fullName>
    </submittedName>
</protein>
<name>A0A1G8WK15_9BACT</name>
<feature type="transmembrane region" description="Helical" evidence="1">
    <location>
        <begin position="6"/>
        <end position="26"/>
    </location>
</feature>
<reference evidence="2 3" key="1">
    <citation type="submission" date="2016-10" db="EMBL/GenBank/DDBJ databases">
        <authorList>
            <person name="de Groot N.N."/>
        </authorList>
    </citation>
    <scope>NUCLEOTIDE SEQUENCE [LARGE SCALE GENOMIC DNA]</scope>
    <source>
        <strain evidence="2 3">DSM 25186</strain>
    </source>
</reference>
<feature type="transmembrane region" description="Helical" evidence="1">
    <location>
        <begin position="38"/>
        <end position="55"/>
    </location>
</feature>
<feature type="transmembrane region" description="Helical" evidence="1">
    <location>
        <begin position="86"/>
        <end position="108"/>
    </location>
</feature>
<dbReference type="AlphaFoldDB" id="A0A1G8WK15"/>
<dbReference type="STRING" id="1075417.SAMN05421823_10192"/>
<gene>
    <name evidence="2" type="ORF">SAMN05421823_10192</name>
</gene>
<dbReference type="OrthoDB" id="982648at2"/>
<organism evidence="2 3">
    <name type="scientific">Catalinimonas alkaloidigena</name>
    <dbReference type="NCBI Taxonomy" id="1075417"/>
    <lineage>
        <taxon>Bacteria</taxon>
        <taxon>Pseudomonadati</taxon>
        <taxon>Bacteroidota</taxon>
        <taxon>Cytophagia</taxon>
        <taxon>Cytophagales</taxon>
        <taxon>Catalimonadaceae</taxon>
        <taxon>Catalinimonas</taxon>
    </lineage>
</organism>
<dbReference type="RefSeq" id="WP_089677828.1">
    <property type="nucleotide sequence ID" value="NZ_FNFO01000001.1"/>
</dbReference>
<evidence type="ECO:0000313" key="2">
    <source>
        <dbReference type="EMBL" id="SDJ77900.1"/>
    </source>
</evidence>
<evidence type="ECO:0000313" key="3">
    <source>
        <dbReference type="Proteomes" id="UP000198510"/>
    </source>
</evidence>
<sequence length="109" mass="11363">MTDIGLYIAYILIGLCIAAALILPLINSLSDPKSLLKVGAGVIALVAVFFIGYALSGTDLTRLATQVVSDQGLSEGTIKMVGGALITMYMLLALAVISIVFTEIVGIFK</sequence>
<keyword evidence="1" id="KW-1133">Transmembrane helix</keyword>
<dbReference type="Proteomes" id="UP000198510">
    <property type="component" value="Unassembled WGS sequence"/>
</dbReference>